<dbReference type="Proteomes" id="UP000204221">
    <property type="component" value="Chromosome"/>
</dbReference>
<dbReference type="GO" id="GO:0004000">
    <property type="term" value="F:adenosine deaminase activity"/>
    <property type="evidence" value="ECO:0007669"/>
    <property type="project" value="UniProtKB-UniRule"/>
</dbReference>
<comment type="cofactor">
    <cofactor evidence="9">
        <name>Zn(2+)</name>
        <dbReference type="ChEBI" id="CHEBI:29105"/>
    </cofactor>
    <text evidence="9">Binds 1 zinc ion per subunit.</text>
</comment>
<comment type="caution">
    <text evidence="9">Lacks conserved residue(s) required for the propagation of feature annotation.</text>
</comment>
<feature type="binding site" evidence="9">
    <location>
        <position position="238"/>
    </location>
    <ligand>
        <name>substrate</name>
    </ligand>
</feature>
<comment type="catalytic activity">
    <reaction evidence="7">
        <text>adenosine + H2O + H(+) = inosine + NH4(+)</text>
        <dbReference type="Rhea" id="RHEA:24408"/>
        <dbReference type="ChEBI" id="CHEBI:15377"/>
        <dbReference type="ChEBI" id="CHEBI:15378"/>
        <dbReference type="ChEBI" id="CHEBI:16335"/>
        <dbReference type="ChEBI" id="CHEBI:17596"/>
        <dbReference type="ChEBI" id="CHEBI:28938"/>
        <dbReference type="EC" id="3.5.4.4"/>
    </reaction>
    <physiologicalReaction direction="left-to-right" evidence="7">
        <dbReference type="Rhea" id="RHEA:24409"/>
    </physiologicalReaction>
</comment>
<keyword evidence="4 9" id="KW-0862">Zinc</keyword>
<dbReference type="InterPro" id="IPR028893">
    <property type="entry name" value="A_deaminase"/>
</dbReference>
<dbReference type="EMBL" id="CP022521">
    <property type="protein sequence ID" value="ASO22668.1"/>
    <property type="molecule type" value="Genomic_DNA"/>
</dbReference>
<evidence type="ECO:0000256" key="9">
    <source>
        <dbReference type="HAMAP-Rule" id="MF_00540"/>
    </source>
</evidence>
<evidence type="ECO:0000256" key="5">
    <source>
        <dbReference type="ARBA" id="ARBA00023080"/>
    </source>
</evidence>
<feature type="binding site" evidence="9">
    <location>
        <position position="78"/>
    </location>
    <ligand>
        <name>substrate</name>
    </ligand>
</feature>
<feature type="active site" description="Proton donor" evidence="9">
    <location>
        <position position="268"/>
    </location>
</feature>
<dbReference type="GO" id="GO:0005829">
    <property type="term" value="C:cytosol"/>
    <property type="evidence" value="ECO:0007669"/>
    <property type="project" value="TreeGrafter"/>
</dbReference>
<comment type="similarity">
    <text evidence="9">Belongs to the metallo-dependent hydrolases superfamily. Adenosine and AMP deaminases family. Adenosine deaminase subfamily.</text>
</comment>
<dbReference type="Pfam" id="PF00962">
    <property type="entry name" value="A_deaminase"/>
    <property type="match status" value="1"/>
</dbReference>
<dbReference type="NCBIfam" id="NF006847">
    <property type="entry name" value="PRK09358.1-2"/>
    <property type="match status" value="1"/>
</dbReference>
<feature type="binding site" evidence="9">
    <location>
        <position position="357"/>
    </location>
    <ligand>
        <name>Zn(2+)</name>
        <dbReference type="ChEBI" id="CHEBI:29105"/>
        <note>catalytic</note>
    </ligand>
</feature>
<dbReference type="Gene3D" id="3.20.20.140">
    <property type="entry name" value="Metal-dependent hydrolases"/>
    <property type="match status" value="1"/>
</dbReference>
<dbReference type="EC" id="3.5.4.4" evidence="1 9"/>
<dbReference type="AlphaFoldDB" id="A0A221W9H8"/>
<evidence type="ECO:0000256" key="3">
    <source>
        <dbReference type="ARBA" id="ARBA00022801"/>
    </source>
</evidence>
<organism evidence="11 12">
    <name type="scientific">Actinoalloteichus hoggarensis</name>
    <dbReference type="NCBI Taxonomy" id="1470176"/>
    <lineage>
        <taxon>Bacteria</taxon>
        <taxon>Bacillati</taxon>
        <taxon>Actinomycetota</taxon>
        <taxon>Actinomycetes</taxon>
        <taxon>Pseudonocardiales</taxon>
        <taxon>Pseudonocardiaceae</taxon>
        <taxon>Actinoalloteichus</taxon>
    </lineage>
</organism>
<protein>
    <recommendedName>
        <fullName evidence="1 9">Adenosine deaminase</fullName>
        <ecNumber evidence="1 9">3.5.4.4</ecNumber>
    </recommendedName>
    <alternativeName>
        <fullName evidence="6 9">Adenosine aminohydrolase</fullName>
    </alternativeName>
</protein>
<feature type="site" description="Important for catalytic activity" evidence="9">
    <location>
        <position position="289"/>
    </location>
</feature>
<dbReference type="GO" id="GO:0046936">
    <property type="term" value="F:2'-deoxyadenosine deaminase activity"/>
    <property type="evidence" value="ECO:0007669"/>
    <property type="project" value="RHEA"/>
</dbReference>
<evidence type="ECO:0000256" key="8">
    <source>
        <dbReference type="ARBA" id="ARBA00049213"/>
    </source>
</evidence>
<dbReference type="InterPro" id="IPR006330">
    <property type="entry name" value="Ado/ade_deaminase"/>
</dbReference>
<evidence type="ECO:0000256" key="2">
    <source>
        <dbReference type="ARBA" id="ARBA00022723"/>
    </source>
</evidence>
<dbReference type="KEGG" id="ahg:AHOG_25315"/>
<feature type="binding site" evidence="9">
    <location>
        <position position="265"/>
    </location>
    <ligand>
        <name>Zn(2+)</name>
        <dbReference type="ChEBI" id="CHEBI:29105"/>
        <note>catalytic</note>
    </ligand>
</feature>
<name>A0A221W9H8_9PSEU</name>
<keyword evidence="5 9" id="KW-0546">Nucleotide metabolism</keyword>
<dbReference type="InterPro" id="IPR032466">
    <property type="entry name" value="Metal_Hydrolase"/>
</dbReference>
<dbReference type="GO" id="GO:0009168">
    <property type="term" value="P:purine ribonucleoside monophosphate biosynthetic process"/>
    <property type="evidence" value="ECO:0007669"/>
    <property type="project" value="UniProtKB-UniRule"/>
</dbReference>
<feature type="binding site" evidence="9">
    <location>
        <position position="78"/>
    </location>
    <ligand>
        <name>Zn(2+)</name>
        <dbReference type="ChEBI" id="CHEBI:29105"/>
        <note>catalytic</note>
    </ligand>
</feature>
<evidence type="ECO:0000256" key="7">
    <source>
        <dbReference type="ARBA" id="ARBA00047989"/>
    </source>
</evidence>
<dbReference type="NCBIfam" id="TIGR01430">
    <property type="entry name" value="aden_deam"/>
    <property type="match status" value="1"/>
</dbReference>
<accession>A0A221W9H8</accession>
<dbReference type="HAMAP" id="MF_00540">
    <property type="entry name" value="A_deaminase"/>
    <property type="match status" value="1"/>
</dbReference>
<dbReference type="GO" id="GO:0043103">
    <property type="term" value="P:hypoxanthine salvage"/>
    <property type="evidence" value="ECO:0007669"/>
    <property type="project" value="TreeGrafter"/>
</dbReference>
<proteinExistence type="inferred from homology"/>
<dbReference type="PANTHER" id="PTHR11409:SF43">
    <property type="entry name" value="ADENOSINE DEAMINASE"/>
    <property type="match status" value="1"/>
</dbReference>
<dbReference type="GO" id="GO:0046103">
    <property type="term" value="P:inosine biosynthetic process"/>
    <property type="evidence" value="ECO:0007669"/>
    <property type="project" value="TreeGrafter"/>
</dbReference>
<dbReference type="InterPro" id="IPR001365">
    <property type="entry name" value="A_deaminase_dom"/>
</dbReference>
<feature type="binding site" evidence="9">
    <location>
        <position position="80"/>
    </location>
    <ligand>
        <name>substrate</name>
    </ligand>
</feature>
<dbReference type="FunFam" id="3.20.20.140:FF:000020">
    <property type="entry name" value="Adenosine deaminase"/>
    <property type="match status" value="1"/>
</dbReference>
<evidence type="ECO:0000313" key="12">
    <source>
        <dbReference type="Proteomes" id="UP000204221"/>
    </source>
</evidence>
<feature type="domain" description="Adenosine deaminase" evidence="10">
    <location>
        <begin position="71"/>
        <end position="411"/>
    </location>
</feature>
<comment type="catalytic activity">
    <reaction evidence="8">
        <text>2'-deoxyadenosine + H2O + H(+) = 2'-deoxyinosine + NH4(+)</text>
        <dbReference type="Rhea" id="RHEA:28190"/>
        <dbReference type="ChEBI" id="CHEBI:15377"/>
        <dbReference type="ChEBI" id="CHEBI:15378"/>
        <dbReference type="ChEBI" id="CHEBI:17256"/>
        <dbReference type="ChEBI" id="CHEBI:28938"/>
        <dbReference type="ChEBI" id="CHEBI:28997"/>
        <dbReference type="EC" id="3.5.4.4"/>
    </reaction>
    <physiologicalReaction direction="left-to-right" evidence="8">
        <dbReference type="Rhea" id="RHEA:28191"/>
    </physiologicalReaction>
</comment>
<evidence type="ECO:0000259" key="10">
    <source>
        <dbReference type="Pfam" id="PF00962"/>
    </source>
</evidence>
<reference evidence="11 12" key="1">
    <citation type="submission" date="2017-07" db="EMBL/GenBank/DDBJ databases">
        <title>Complete genome sequence of Actinoalloteichus hoggarensis DSM 45943, type strain of Actinoalloteichus hoggarensis.</title>
        <authorList>
            <person name="Ruckert C."/>
            <person name="Nouioui I."/>
            <person name="Willmese J."/>
            <person name="van Wezel G."/>
            <person name="Klenk H.-P."/>
            <person name="Kalinowski J."/>
            <person name="Zotchev S.B."/>
        </authorList>
    </citation>
    <scope>NUCLEOTIDE SEQUENCE [LARGE SCALE GENOMIC DNA]</scope>
    <source>
        <strain evidence="11 12">DSM 45943</strain>
    </source>
</reference>
<dbReference type="GO" id="GO:0006154">
    <property type="term" value="P:adenosine catabolic process"/>
    <property type="evidence" value="ECO:0007669"/>
    <property type="project" value="TreeGrafter"/>
</dbReference>
<dbReference type="GO" id="GO:0009117">
    <property type="term" value="P:nucleotide metabolic process"/>
    <property type="evidence" value="ECO:0007669"/>
    <property type="project" value="UniProtKB-KW"/>
</dbReference>
<evidence type="ECO:0000256" key="1">
    <source>
        <dbReference type="ARBA" id="ARBA00012784"/>
    </source>
</evidence>
<keyword evidence="12" id="KW-1185">Reference proteome</keyword>
<dbReference type="SUPFAM" id="SSF51556">
    <property type="entry name" value="Metallo-dependent hydrolases"/>
    <property type="match status" value="1"/>
</dbReference>
<evidence type="ECO:0000313" key="11">
    <source>
        <dbReference type="EMBL" id="ASO22668.1"/>
    </source>
</evidence>
<keyword evidence="3 9" id="KW-0378">Hydrolase</keyword>
<keyword evidence="2 9" id="KW-0479">Metal-binding</keyword>
<comment type="function">
    <text evidence="9">Catalyzes the hydrolytic deamination of adenosine and 2-deoxyadenosine.</text>
</comment>
<dbReference type="PANTHER" id="PTHR11409">
    <property type="entry name" value="ADENOSINE DEAMINASE"/>
    <property type="match status" value="1"/>
</dbReference>
<feature type="binding site" evidence="9">
    <location>
        <position position="76"/>
    </location>
    <ligand>
        <name>Zn(2+)</name>
        <dbReference type="ChEBI" id="CHEBI:29105"/>
        <note>catalytic</note>
    </ligand>
</feature>
<dbReference type="GO" id="GO:0008270">
    <property type="term" value="F:zinc ion binding"/>
    <property type="evidence" value="ECO:0007669"/>
    <property type="project" value="UniProtKB-UniRule"/>
</dbReference>
<gene>
    <name evidence="11" type="primary">add2</name>
    <name evidence="9" type="synonym">add</name>
    <name evidence="11" type="ORF">AHOG_25315</name>
</gene>
<evidence type="ECO:0000256" key="6">
    <source>
        <dbReference type="ARBA" id="ARBA00031852"/>
    </source>
</evidence>
<evidence type="ECO:0000256" key="4">
    <source>
        <dbReference type="ARBA" id="ARBA00022833"/>
    </source>
</evidence>
<sequence>MYPLTPDRDHSVGSMLTGRGRSSSLWSEILSTGLIISPSMGIGGVADHTRRGDKLAPMSTPVTLEAIRRAPKVLLHDHLDGGLRPRTVIELAEELGYAGLPSTEEDALGVWFREAADSGSLERYLETFAHTVGVMQTKEALARVAAECVVDLAADGIVYAEVRYAPEQFQQRGLSLDDVVHAVTEGFERGTAEAASAGRRIRVGTLLCAMRQNARSLEIAELAVRHRDAGVVGFDIAGPEAGFPPSRNLDAFEYLRQSNAHFTIHAGEAFGLPSIWEAVQHCGAERLGHGVRIADDITVSDDGTATLGRLAAYVRDRRIPLEMCPSSNLQTGAAESIESHPFGLLAELNFRVTVNTDNRLMSHCSVSGEFEKLAAAFDYGWDDLRRFTLNAMKSAFIGYDERLALIDDLIKPGYAALLD</sequence>